<gene>
    <name evidence="1" type="ORF">rCG_35836</name>
</gene>
<dbReference type="Proteomes" id="UP000234681">
    <property type="component" value="Chromosome 14"/>
</dbReference>
<protein>
    <submittedName>
        <fullName evidence="1">RCG35836</fullName>
    </submittedName>
</protein>
<reference evidence="2" key="1">
    <citation type="submission" date="2005-09" db="EMBL/GenBank/DDBJ databases">
        <authorList>
            <person name="Mural R.J."/>
            <person name="Li P.W."/>
            <person name="Adams M.D."/>
            <person name="Amanatides P.G."/>
            <person name="Baden-Tillson H."/>
            <person name="Barnstead M."/>
            <person name="Chin S.H."/>
            <person name="Dew I."/>
            <person name="Evans C.A."/>
            <person name="Ferriera S."/>
            <person name="Flanigan M."/>
            <person name="Fosler C."/>
            <person name="Glodek A."/>
            <person name="Gu Z."/>
            <person name="Holt R.A."/>
            <person name="Jennings D."/>
            <person name="Kraft C.L."/>
            <person name="Lu F."/>
            <person name="Nguyen T."/>
            <person name="Nusskern D.R."/>
            <person name="Pfannkoch C.M."/>
            <person name="Sitter C."/>
            <person name="Sutton G.G."/>
            <person name="Venter J.C."/>
            <person name="Wang Z."/>
            <person name="Woodage T."/>
            <person name="Zheng X.H."/>
            <person name="Zhong F."/>
        </authorList>
    </citation>
    <scope>NUCLEOTIDE SEQUENCE [LARGE SCALE GENOMIC DNA]</scope>
    <source>
        <strain>BN</strain>
        <strain evidence="2">Sprague-Dawley</strain>
    </source>
</reference>
<evidence type="ECO:0000313" key="1">
    <source>
        <dbReference type="EMBL" id="EDM00033.1"/>
    </source>
</evidence>
<dbReference type="AlphaFoldDB" id="A6IJW9"/>
<sequence length="91" mass="9743">MLQAEGHVGGKSGHVRSAILGIEGEEPVPRHLLRVPSLPRTSAPRDKLGNFKTIQHSQIVPHTLGTGSLQTVHHEISPAAKPGKPHDLMLS</sequence>
<name>A6IJW9_RAT</name>
<dbReference type="EMBL" id="CH473963">
    <property type="protein sequence ID" value="EDM00033.1"/>
    <property type="molecule type" value="Genomic_DNA"/>
</dbReference>
<evidence type="ECO:0000313" key="2">
    <source>
        <dbReference type="Proteomes" id="UP000234681"/>
    </source>
</evidence>
<accession>A6IJW9</accession>
<proteinExistence type="predicted"/>
<organism evidence="1 2">
    <name type="scientific">Rattus norvegicus</name>
    <name type="common">Rat</name>
    <dbReference type="NCBI Taxonomy" id="10116"/>
    <lineage>
        <taxon>Eukaryota</taxon>
        <taxon>Metazoa</taxon>
        <taxon>Chordata</taxon>
        <taxon>Craniata</taxon>
        <taxon>Vertebrata</taxon>
        <taxon>Euteleostomi</taxon>
        <taxon>Mammalia</taxon>
        <taxon>Eutheria</taxon>
        <taxon>Euarchontoglires</taxon>
        <taxon>Glires</taxon>
        <taxon>Rodentia</taxon>
        <taxon>Myomorpha</taxon>
        <taxon>Muroidea</taxon>
        <taxon>Muridae</taxon>
        <taxon>Murinae</taxon>
        <taxon>Rattus</taxon>
    </lineage>
</organism>